<evidence type="ECO:0000313" key="9">
    <source>
        <dbReference type="Proteomes" id="UP000694845"/>
    </source>
</evidence>
<dbReference type="GO" id="GO:0035556">
    <property type="term" value="P:intracellular signal transduction"/>
    <property type="evidence" value="ECO:0007669"/>
    <property type="project" value="TreeGrafter"/>
</dbReference>
<dbReference type="AlphaFoldDB" id="A0A8B7ZEC4"/>
<dbReference type="PANTHER" id="PTHR24346:SF93">
    <property type="entry name" value="NUAK FAMILY SNF1-LIKE KINASE 1"/>
    <property type="match status" value="1"/>
</dbReference>
<dbReference type="OrthoDB" id="193931at2759"/>
<feature type="compositionally biased region" description="Basic and acidic residues" evidence="7">
    <location>
        <begin position="442"/>
        <end position="459"/>
    </location>
</feature>
<evidence type="ECO:0000256" key="4">
    <source>
        <dbReference type="ARBA" id="ARBA00022777"/>
    </source>
</evidence>
<dbReference type="InterPro" id="IPR017441">
    <property type="entry name" value="Protein_kinase_ATP_BS"/>
</dbReference>
<dbReference type="InterPro" id="IPR011009">
    <property type="entry name" value="Kinase-like_dom_sf"/>
</dbReference>
<feature type="compositionally biased region" description="Basic and acidic residues" evidence="7">
    <location>
        <begin position="381"/>
        <end position="403"/>
    </location>
</feature>
<evidence type="ECO:0000256" key="3">
    <source>
        <dbReference type="ARBA" id="ARBA00022741"/>
    </source>
</evidence>
<organism evidence="9 10">
    <name type="scientific">Acanthaster planci</name>
    <name type="common">Crown-of-thorns starfish</name>
    <dbReference type="NCBI Taxonomy" id="133434"/>
    <lineage>
        <taxon>Eukaryota</taxon>
        <taxon>Metazoa</taxon>
        <taxon>Echinodermata</taxon>
        <taxon>Eleutherozoa</taxon>
        <taxon>Asterozoa</taxon>
        <taxon>Asteroidea</taxon>
        <taxon>Valvatacea</taxon>
        <taxon>Valvatida</taxon>
        <taxon>Acanthasteridae</taxon>
        <taxon>Acanthaster</taxon>
    </lineage>
</organism>
<keyword evidence="9" id="KW-1185">Reference proteome</keyword>
<keyword evidence="1" id="KW-0723">Serine/threonine-protein kinase</keyword>
<evidence type="ECO:0000259" key="8">
    <source>
        <dbReference type="PROSITE" id="PS50011"/>
    </source>
</evidence>
<sequence>MAGSDDSLSSAASSGSDGEHPTSAPSSASSTARASLKKTSRKREAGPSAASTIRHRHRHNLSHRFEFVRTLGSGTYGKVKLALQLDTREEVAIKCIPKSKIDNAADLRRLRQEIEVMSSLHHPHIIRVTEVFESRDKIVMVMEYAPGGELYDYINGGKATPAEAKRLFRQIALAVQHLHKNNVVHRDLKLENVLLDSDLTVKIADFGLSSTFDRSRLLDTFCGSPLYASPEIINGTPYHGPEVDCWSLGVILYAMVYRTMPFHGADFAQLKAQITGGDFYEPPSLSEASGLIHRMLTVDPRKRSTIDGILSHPWLRDGPRPCLKVPEIRRHQQPAVLDGDTASPGHKNAKKPLTSILKKSLRRSSHRLGSSDSGLGSSSGKELDRDQKREDVQVRSAKEEAVVRPRTKKGILKKQGKDNGGDSGLEINESGQSKSGASIESGMERERKAGKEKNKRDSGIDQDLTSCCLLSEKPSQQEESSCRLRVPDRLNYVCKITRRHSRGKYSRVAKMWESIYTTAVAGGPDAKALPEVANVATLEHDNSSSSNEDILDILDSPSLRTPTVTKKFQYSVEEVKSLTMTDGDRSSSTAEQEGEELYTRDELVGAMDAELLEVYQKALRISQAAV</sequence>
<dbReference type="Proteomes" id="UP000694845">
    <property type="component" value="Unplaced"/>
</dbReference>
<dbReference type="KEGG" id="aplc:110986451"/>
<dbReference type="FunFam" id="3.30.200.20:FF:000042">
    <property type="entry name" value="Aurora kinase A"/>
    <property type="match status" value="1"/>
</dbReference>
<evidence type="ECO:0000313" key="10">
    <source>
        <dbReference type="RefSeq" id="XP_022104013.1"/>
    </source>
</evidence>
<dbReference type="PROSITE" id="PS50011">
    <property type="entry name" value="PROTEIN_KINASE_DOM"/>
    <property type="match status" value="1"/>
</dbReference>
<dbReference type="Gene3D" id="1.10.510.10">
    <property type="entry name" value="Transferase(Phosphotransferase) domain 1"/>
    <property type="match status" value="1"/>
</dbReference>
<feature type="compositionally biased region" description="Polar residues" evidence="7">
    <location>
        <begin position="429"/>
        <end position="438"/>
    </location>
</feature>
<evidence type="ECO:0000256" key="7">
    <source>
        <dbReference type="SAM" id="MobiDB-lite"/>
    </source>
</evidence>
<dbReference type="GeneID" id="110986451"/>
<dbReference type="OMA" id="FHNPITA"/>
<feature type="region of interest" description="Disordered" evidence="7">
    <location>
        <begin position="579"/>
        <end position="599"/>
    </location>
</feature>
<dbReference type="GO" id="GO:0005737">
    <property type="term" value="C:cytoplasm"/>
    <property type="evidence" value="ECO:0007669"/>
    <property type="project" value="TreeGrafter"/>
</dbReference>
<gene>
    <name evidence="10" type="primary">LOC110986451</name>
</gene>
<feature type="compositionally biased region" description="Basic residues" evidence="7">
    <location>
        <begin position="405"/>
        <end position="414"/>
    </location>
</feature>
<keyword evidence="4" id="KW-0418">Kinase</keyword>
<dbReference type="SUPFAM" id="SSF56112">
    <property type="entry name" value="Protein kinase-like (PK-like)"/>
    <property type="match status" value="1"/>
</dbReference>
<proteinExistence type="predicted"/>
<dbReference type="InterPro" id="IPR008271">
    <property type="entry name" value="Ser/Thr_kinase_AS"/>
</dbReference>
<dbReference type="RefSeq" id="XP_022104013.1">
    <property type="nucleotide sequence ID" value="XM_022248321.1"/>
</dbReference>
<dbReference type="InterPro" id="IPR000719">
    <property type="entry name" value="Prot_kinase_dom"/>
</dbReference>
<dbReference type="GO" id="GO:0000226">
    <property type="term" value="P:microtubule cytoskeleton organization"/>
    <property type="evidence" value="ECO:0007669"/>
    <property type="project" value="TreeGrafter"/>
</dbReference>
<dbReference type="GO" id="GO:0005524">
    <property type="term" value="F:ATP binding"/>
    <property type="evidence" value="ECO:0007669"/>
    <property type="project" value="UniProtKB-UniRule"/>
</dbReference>
<evidence type="ECO:0000256" key="5">
    <source>
        <dbReference type="ARBA" id="ARBA00022840"/>
    </source>
</evidence>
<feature type="region of interest" description="Disordered" evidence="7">
    <location>
        <begin position="1"/>
        <end position="57"/>
    </location>
</feature>
<feature type="compositionally biased region" description="Low complexity" evidence="7">
    <location>
        <begin position="367"/>
        <end position="380"/>
    </location>
</feature>
<dbReference type="Pfam" id="PF00069">
    <property type="entry name" value="Pkinase"/>
    <property type="match status" value="1"/>
</dbReference>
<dbReference type="FunFam" id="1.10.510.10:FF:000571">
    <property type="entry name" value="Maternal embryonic leucine zipper kinase"/>
    <property type="match status" value="1"/>
</dbReference>
<dbReference type="PROSITE" id="PS00108">
    <property type="entry name" value="PROTEIN_KINASE_ST"/>
    <property type="match status" value="1"/>
</dbReference>
<protein>
    <submittedName>
        <fullName evidence="10">NUAK family SNF1-like kinase 1</fullName>
    </submittedName>
</protein>
<feature type="compositionally biased region" description="Low complexity" evidence="7">
    <location>
        <begin position="1"/>
        <end position="34"/>
    </location>
</feature>
<reference evidence="10" key="1">
    <citation type="submission" date="2025-08" db="UniProtKB">
        <authorList>
            <consortium name="RefSeq"/>
        </authorList>
    </citation>
    <scope>IDENTIFICATION</scope>
</reference>
<feature type="region of interest" description="Disordered" evidence="7">
    <location>
        <begin position="334"/>
        <end position="353"/>
    </location>
</feature>
<evidence type="ECO:0000256" key="6">
    <source>
        <dbReference type="PROSITE-ProRule" id="PRU10141"/>
    </source>
</evidence>
<feature type="binding site" evidence="6">
    <location>
        <position position="94"/>
    </location>
    <ligand>
        <name>ATP</name>
        <dbReference type="ChEBI" id="CHEBI:30616"/>
    </ligand>
</feature>
<name>A0A8B7ZEC4_ACAPL</name>
<evidence type="ECO:0000256" key="1">
    <source>
        <dbReference type="ARBA" id="ARBA00022527"/>
    </source>
</evidence>
<dbReference type="GO" id="GO:0050321">
    <property type="term" value="F:tau-protein kinase activity"/>
    <property type="evidence" value="ECO:0007669"/>
    <property type="project" value="TreeGrafter"/>
</dbReference>
<evidence type="ECO:0000256" key="2">
    <source>
        <dbReference type="ARBA" id="ARBA00022679"/>
    </source>
</evidence>
<dbReference type="SMART" id="SM00220">
    <property type="entry name" value="S_TKc"/>
    <property type="match status" value="1"/>
</dbReference>
<accession>A0A8B7ZEC4</accession>
<dbReference type="PROSITE" id="PS00107">
    <property type="entry name" value="PROTEIN_KINASE_ATP"/>
    <property type="match status" value="1"/>
</dbReference>
<keyword evidence="2" id="KW-0808">Transferase</keyword>
<keyword evidence="5 6" id="KW-0067">ATP-binding</keyword>
<feature type="domain" description="Protein kinase" evidence="8">
    <location>
        <begin position="65"/>
        <end position="315"/>
    </location>
</feature>
<dbReference type="PANTHER" id="PTHR24346">
    <property type="entry name" value="MAP/MICROTUBULE AFFINITY-REGULATING KINASE"/>
    <property type="match status" value="1"/>
</dbReference>
<keyword evidence="3 6" id="KW-0547">Nucleotide-binding</keyword>
<feature type="region of interest" description="Disordered" evidence="7">
    <location>
        <begin position="360"/>
        <end position="459"/>
    </location>
</feature>